<organism evidence="6 7">
    <name type="scientific">Serendipita vermifera MAFF 305830</name>
    <dbReference type="NCBI Taxonomy" id="933852"/>
    <lineage>
        <taxon>Eukaryota</taxon>
        <taxon>Fungi</taxon>
        <taxon>Dikarya</taxon>
        <taxon>Basidiomycota</taxon>
        <taxon>Agaricomycotina</taxon>
        <taxon>Agaricomycetes</taxon>
        <taxon>Sebacinales</taxon>
        <taxon>Serendipitaceae</taxon>
        <taxon>Serendipita</taxon>
    </lineage>
</organism>
<dbReference type="InterPro" id="IPR051601">
    <property type="entry name" value="Serine_prot/Carboxylest_S33"/>
</dbReference>
<dbReference type="EMBL" id="KN824355">
    <property type="protein sequence ID" value="KIM22452.1"/>
    <property type="molecule type" value="Genomic_DNA"/>
</dbReference>
<evidence type="ECO:0000259" key="5">
    <source>
        <dbReference type="Pfam" id="PF08386"/>
    </source>
</evidence>
<reference evidence="7" key="2">
    <citation type="submission" date="2015-01" db="EMBL/GenBank/DDBJ databases">
        <title>Evolutionary Origins and Diversification of the Mycorrhizal Mutualists.</title>
        <authorList>
            <consortium name="DOE Joint Genome Institute"/>
            <consortium name="Mycorrhizal Genomics Consortium"/>
            <person name="Kohler A."/>
            <person name="Kuo A."/>
            <person name="Nagy L.G."/>
            <person name="Floudas D."/>
            <person name="Copeland A."/>
            <person name="Barry K.W."/>
            <person name="Cichocki N."/>
            <person name="Veneault-Fourrey C."/>
            <person name="LaButti K."/>
            <person name="Lindquist E.A."/>
            <person name="Lipzen A."/>
            <person name="Lundell T."/>
            <person name="Morin E."/>
            <person name="Murat C."/>
            <person name="Riley R."/>
            <person name="Ohm R."/>
            <person name="Sun H."/>
            <person name="Tunlid A."/>
            <person name="Henrissat B."/>
            <person name="Grigoriev I.V."/>
            <person name="Hibbett D.S."/>
            <person name="Martin F."/>
        </authorList>
    </citation>
    <scope>NUCLEOTIDE SEQUENCE [LARGE SCALE GENOMIC DNA]</scope>
    <source>
        <strain evidence="7">MAFF 305830</strain>
    </source>
</reference>
<dbReference type="OrthoDB" id="425534at2759"/>
<evidence type="ECO:0000313" key="6">
    <source>
        <dbReference type="EMBL" id="KIM22452.1"/>
    </source>
</evidence>
<dbReference type="SUPFAM" id="SSF53474">
    <property type="entry name" value="alpha/beta-Hydrolases"/>
    <property type="match status" value="1"/>
</dbReference>
<name>A0A0C2WYQ1_SERVB</name>
<evidence type="ECO:0000313" key="7">
    <source>
        <dbReference type="Proteomes" id="UP000054097"/>
    </source>
</evidence>
<evidence type="ECO:0008006" key="8">
    <source>
        <dbReference type="Google" id="ProtNLM"/>
    </source>
</evidence>
<dbReference type="InterPro" id="IPR029058">
    <property type="entry name" value="AB_hydrolase_fold"/>
</dbReference>
<evidence type="ECO:0000256" key="2">
    <source>
        <dbReference type="ARBA" id="ARBA00022801"/>
    </source>
</evidence>
<keyword evidence="7" id="KW-1185">Reference proteome</keyword>
<keyword evidence="3" id="KW-0732">Signal</keyword>
<comment type="similarity">
    <text evidence="1">Belongs to the peptidase S33 family.</text>
</comment>
<feature type="domain" description="AB hydrolase-1" evidence="4">
    <location>
        <begin position="85"/>
        <end position="255"/>
    </location>
</feature>
<proteinExistence type="inferred from homology"/>
<evidence type="ECO:0000256" key="1">
    <source>
        <dbReference type="ARBA" id="ARBA00010088"/>
    </source>
</evidence>
<dbReference type="Gene3D" id="3.40.50.1820">
    <property type="entry name" value="alpha/beta hydrolase"/>
    <property type="match status" value="1"/>
</dbReference>
<keyword evidence="2" id="KW-0378">Hydrolase</keyword>
<dbReference type="AlphaFoldDB" id="A0A0C2WYQ1"/>
<dbReference type="PANTHER" id="PTHR43248">
    <property type="entry name" value="2-SUCCINYL-6-HYDROXY-2,4-CYCLOHEXADIENE-1-CARBOXYLATE SYNTHASE"/>
    <property type="match status" value="1"/>
</dbReference>
<dbReference type="Pfam" id="PF00561">
    <property type="entry name" value="Abhydrolase_1"/>
    <property type="match status" value="1"/>
</dbReference>
<gene>
    <name evidence="6" type="ORF">M408DRAFT_284199</name>
</gene>
<sequence>MLSSLALLATLGGIYPALAAVNPRNTDGYQDTLTWGNCTDLEAPFECSTFTVPLDYANPSVGNTTLAVIRIPAKTSPREGYMFYNPGGPGGSGLEFLAAAGPQLQDQIGAGWDVLSWDPRGVGGSGPDIAPFETAEEADMWLQELQGTDKYDAHGNLTQSADAAFFRTKAPEFDAHIQSLDTKLKEKGGENLKYVGSCAVVRDLVGLTDAIYGTGSDVNFYGYSYGTVLVHYLTQMFPHRVGRVIADGVVDSHKWTRTPTMEAQGTDIRDAEAALHAWTSACAAAAPGNCTLATFGNGTADGVLRVIDSVLDTIYQTYDGTEFSQASFNVNQTLPENLHALPFEIASTGLYVLLYKNTTWTALDQIFSTIYALQNNLTNPSNSTADVSTLKARAPRFGGSSRWSFATTGFSHIEWAVTCSDSRRYPANYTAANVFEDLIRLSQTVSSHFGTVYTARPYCHGLTTRAIERLGDIPSIPYEMNIKPKNVVLVIGNEADLITPYESAQVLASKKRLGNKARLVKYNAIGHTSGSNWSTCINDVIHSYVRGNAPADKGDNGPDVVCEVDSTPFT</sequence>
<evidence type="ECO:0000256" key="3">
    <source>
        <dbReference type="SAM" id="SignalP"/>
    </source>
</evidence>
<dbReference type="InterPro" id="IPR013595">
    <property type="entry name" value="Pept_S33_TAP-like_C"/>
</dbReference>
<feature type="signal peptide" evidence="3">
    <location>
        <begin position="1"/>
        <end position="19"/>
    </location>
</feature>
<accession>A0A0C2WYQ1</accession>
<dbReference type="GO" id="GO:0016787">
    <property type="term" value="F:hydrolase activity"/>
    <property type="evidence" value="ECO:0007669"/>
    <property type="project" value="UniProtKB-KW"/>
</dbReference>
<dbReference type="HOGENOM" id="CLU_013364_5_1_1"/>
<dbReference type="InterPro" id="IPR000073">
    <property type="entry name" value="AB_hydrolase_1"/>
</dbReference>
<feature type="domain" description="Peptidase S33 tripeptidyl aminopeptidase-like C-terminal" evidence="5">
    <location>
        <begin position="481"/>
        <end position="551"/>
    </location>
</feature>
<reference evidence="6 7" key="1">
    <citation type="submission" date="2014-04" db="EMBL/GenBank/DDBJ databases">
        <authorList>
            <consortium name="DOE Joint Genome Institute"/>
            <person name="Kuo A."/>
            <person name="Zuccaro A."/>
            <person name="Kohler A."/>
            <person name="Nagy L.G."/>
            <person name="Floudas D."/>
            <person name="Copeland A."/>
            <person name="Barry K.W."/>
            <person name="Cichocki N."/>
            <person name="Veneault-Fourrey C."/>
            <person name="LaButti K."/>
            <person name="Lindquist E.A."/>
            <person name="Lipzen A."/>
            <person name="Lundell T."/>
            <person name="Morin E."/>
            <person name="Murat C."/>
            <person name="Sun H."/>
            <person name="Tunlid A."/>
            <person name="Henrissat B."/>
            <person name="Grigoriev I.V."/>
            <person name="Hibbett D.S."/>
            <person name="Martin F."/>
            <person name="Nordberg H.P."/>
            <person name="Cantor M.N."/>
            <person name="Hua S.X."/>
        </authorList>
    </citation>
    <scope>NUCLEOTIDE SEQUENCE [LARGE SCALE GENOMIC DNA]</scope>
    <source>
        <strain evidence="6 7">MAFF 305830</strain>
    </source>
</reference>
<evidence type="ECO:0000259" key="4">
    <source>
        <dbReference type="Pfam" id="PF00561"/>
    </source>
</evidence>
<protein>
    <recommendedName>
        <fullName evidence="8">AB hydrolase-1 domain-containing protein</fullName>
    </recommendedName>
</protein>
<feature type="chain" id="PRO_5002170479" description="AB hydrolase-1 domain-containing protein" evidence="3">
    <location>
        <begin position="20"/>
        <end position="570"/>
    </location>
</feature>
<dbReference type="Proteomes" id="UP000054097">
    <property type="component" value="Unassembled WGS sequence"/>
</dbReference>
<dbReference type="Pfam" id="PF08386">
    <property type="entry name" value="Abhydrolase_4"/>
    <property type="match status" value="1"/>
</dbReference>
<dbReference type="PANTHER" id="PTHR43248:SF25">
    <property type="entry name" value="AB HYDROLASE-1 DOMAIN-CONTAINING PROTEIN-RELATED"/>
    <property type="match status" value="1"/>
</dbReference>
<dbReference type="STRING" id="933852.A0A0C2WYQ1"/>